<dbReference type="Proteomes" id="UP000217979">
    <property type="component" value="Chromosome"/>
</dbReference>
<evidence type="ECO:0000259" key="1">
    <source>
        <dbReference type="Pfam" id="PF13683"/>
    </source>
</evidence>
<gene>
    <name evidence="2" type="ORF">CO704_21775</name>
</gene>
<dbReference type="Pfam" id="PF13683">
    <property type="entry name" value="rve_3"/>
    <property type="match status" value="1"/>
</dbReference>
<feature type="domain" description="Integrase catalytic" evidence="1">
    <location>
        <begin position="2"/>
        <end position="24"/>
    </location>
</feature>
<protein>
    <recommendedName>
        <fullName evidence="1">Integrase catalytic domain-containing protein</fullName>
    </recommendedName>
</protein>
<accession>A0A291E3N0</accession>
<reference evidence="2 3" key="1">
    <citation type="submission" date="2017-09" db="EMBL/GenBank/DDBJ databases">
        <title>FDA dAtabase for Regulatory Grade micrObial Sequences (FDA-ARGOS): Supporting development and validation of Infectious Disease Dx tests.</title>
        <authorList>
            <person name="Minogue T."/>
            <person name="Wolcott M."/>
            <person name="Wasieloski L."/>
            <person name="Aguilar W."/>
            <person name="Moore D."/>
            <person name="Tallon L."/>
            <person name="Sadzewicz L."/>
            <person name="Ott S."/>
            <person name="Zhao X."/>
            <person name="Nagaraj S."/>
            <person name="Vavikolanu K."/>
            <person name="Aluvathingal J."/>
            <person name="Nadendla S."/>
            <person name="Sichtig H."/>
        </authorList>
    </citation>
    <scope>NUCLEOTIDE SEQUENCE [LARGE SCALE GENOMIC DNA]</scope>
    <source>
        <strain evidence="2 3">FDAARGOS_392</strain>
    </source>
</reference>
<organism evidence="2 3">
    <name type="scientific">Cedecea neteri</name>
    <dbReference type="NCBI Taxonomy" id="158822"/>
    <lineage>
        <taxon>Bacteria</taxon>
        <taxon>Pseudomonadati</taxon>
        <taxon>Pseudomonadota</taxon>
        <taxon>Gammaproteobacteria</taxon>
        <taxon>Enterobacterales</taxon>
        <taxon>Enterobacteriaceae</taxon>
        <taxon>Cedecea</taxon>
    </lineage>
</organism>
<evidence type="ECO:0000313" key="2">
    <source>
        <dbReference type="EMBL" id="ATF94532.1"/>
    </source>
</evidence>
<evidence type="ECO:0000313" key="3">
    <source>
        <dbReference type="Proteomes" id="UP000217979"/>
    </source>
</evidence>
<dbReference type="InterPro" id="IPR001584">
    <property type="entry name" value="Integrase_cat-core"/>
</dbReference>
<proteinExistence type="predicted"/>
<dbReference type="GO" id="GO:0015074">
    <property type="term" value="P:DNA integration"/>
    <property type="evidence" value="ECO:0007669"/>
    <property type="project" value="InterPro"/>
</dbReference>
<name>A0A291E3N0_9ENTR</name>
<dbReference type="EMBL" id="CP023525">
    <property type="protein sequence ID" value="ATF94532.1"/>
    <property type="molecule type" value="Genomic_DNA"/>
</dbReference>
<sequence length="42" mass="4950">MSLEDARCKIEAWRIHYNQRRPHMTPSEFAEKSAGCQNMQPT</sequence>
<dbReference type="AlphaFoldDB" id="A0A291E3N0"/>